<keyword evidence="2" id="KW-1185">Reference proteome</keyword>
<reference evidence="1" key="1">
    <citation type="journal article" date="2021" name="IMA Fungus">
        <title>Genomic characterization of three marine fungi, including Emericellopsis atlantica sp. nov. with signatures of a generalist lifestyle and marine biomass degradation.</title>
        <authorList>
            <person name="Hagestad O.C."/>
            <person name="Hou L."/>
            <person name="Andersen J.H."/>
            <person name="Hansen E.H."/>
            <person name="Altermark B."/>
            <person name="Li C."/>
            <person name="Kuhnert E."/>
            <person name="Cox R.J."/>
            <person name="Crous P.W."/>
            <person name="Spatafora J.W."/>
            <person name="Lail K."/>
            <person name="Amirebrahimi M."/>
            <person name="Lipzen A."/>
            <person name="Pangilinan J."/>
            <person name="Andreopoulos W."/>
            <person name="Hayes R.D."/>
            <person name="Ng V."/>
            <person name="Grigoriev I.V."/>
            <person name="Jackson S.A."/>
            <person name="Sutton T.D.S."/>
            <person name="Dobson A.D.W."/>
            <person name="Rama T."/>
        </authorList>
    </citation>
    <scope>NUCLEOTIDE SEQUENCE</scope>
    <source>
        <strain evidence="1">TRa3180A</strain>
    </source>
</reference>
<dbReference type="EMBL" id="MU253912">
    <property type="protein sequence ID" value="KAG9244356.1"/>
    <property type="molecule type" value="Genomic_DNA"/>
</dbReference>
<sequence>MYLEYIHWSAEAPPQNFRGTLRRWYVEPFALQAEHPATQLTEWNEAFVLLYQHSVKPSGASTFTSASILSIQSLAYTLFLKGFESDDSIRTTRTILTLSKPLLDHPSFYREFVFDGGILCALAIILMICLDQDMKEETYGLVKAMILRREGVWNSYAIAEATRETLHRADEGQILHPGYSIIEPGFGRTEFETLMSHEMQDMVFFKHPVGG</sequence>
<name>A0A9P7Z2Y9_9HELO</name>
<gene>
    <name evidence="1" type="ORF">BJ878DRAFT_74067</name>
</gene>
<organism evidence="1 2">
    <name type="scientific">Calycina marina</name>
    <dbReference type="NCBI Taxonomy" id="1763456"/>
    <lineage>
        <taxon>Eukaryota</taxon>
        <taxon>Fungi</taxon>
        <taxon>Dikarya</taxon>
        <taxon>Ascomycota</taxon>
        <taxon>Pezizomycotina</taxon>
        <taxon>Leotiomycetes</taxon>
        <taxon>Helotiales</taxon>
        <taxon>Pezizellaceae</taxon>
        <taxon>Calycina</taxon>
    </lineage>
</organism>
<evidence type="ECO:0000313" key="1">
    <source>
        <dbReference type="EMBL" id="KAG9244356.1"/>
    </source>
</evidence>
<dbReference type="OrthoDB" id="3172332at2759"/>
<protein>
    <submittedName>
        <fullName evidence="1">Uncharacterized protein</fullName>
    </submittedName>
</protein>
<dbReference type="AlphaFoldDB" id="A0A9P7Z2Y9"/>
<comment type="caution">
    <text evidence="1">The sequence shown here is derived from an EMBL/GenBank/DDBJ whole genome shotgun (WGS) entry which is preliminary data.</text>
</comment>
<evidence type="ECO:0000313" key="2">
    <source>
        <dbReference type="Proteomes" id="UP000887226"/>
    </source>
</evidence>
<proteinExistence type="predicted"/>
<dbReference type="Proteomes" id="UP000887226">
    <property type="component" value="Unassembled WGS sequence"/>
</dbReference>
<accession>A0A9P7Z2Y9</accession>